<evidence type="ECO:0000259" key="2">
    <source>
        <dbReference type="Pfam" id="PF07510"/>
    </source>
</evidence>
<name>A0ABR8CJQ7_9CYAN</name>
<evidence type="ECO:0000313" key="3">
    <source>
        <dbReference type="EMBL" id="MBD2320041.1"/>
    </source>
</evidence>
<proteinExistence type="predicted"/>
<dbReference type="RefSeq" id="WP_190582643.1">
    <property type="nucleotide sequence ID" value="NZ_CAWPQU010000084.1"/>
</dbReference>
<accession>A0ABR8CJQ7</accession>
<comment type="caution">
    <text evidence="3">The sequence shown here is derived from an EMBL/GenBank/DDBJ whole genome shotgun (WGS) entry which is preliminary data.</text>
</comment>
<dbReference type="PANTHER" id="PTHR35149">
    <property type="entry name" value="SLL5132 PROTEIN"/>
    <property type="match status" value="1"/>
</dbReference>
<dbReference type="Pfam" id="PF07510">
    <property type="entry name" value="GmrSD_C"/>
    <property type="match status" value="1"/>
</dbReference>
<feature type="domain" description="GmrSD restriction endonucleases C-terminal" evidence="2">
    <location>
        <begin position="430"/>
        <end position="554"/>
    </location>
</feature>
<gene>
    <name evidence="3" type="ORF">H6G05_24810</name>
</gene>
<keyword evidence="4" id="KW-1185">Reference proteome</keyword>
<evidence type="ECO:0000259" key="1">
    <source>
        <dbReference type="Pfam" id="PF03235"/>
    </source>
</evidence>
<organism evidence="3 4">
    <name type="scientific">Phormidium tenue FACHB-1050</name>
    <dbReference type="NCBI Taxonomy" id="2692857"/>
    <lineage>
        <taxon>Bacteria</taxon>
        <taxon>Bacillati</taxon>
        <taxon>Cyanobacteriota</taxon>
        <taxon>Cyanophyceae</taxon>
        <taxon>Oscillatoriophycideae</taxon>
        <taxon>Oscillatoriales</taxon>
        <taxon>Oscillatoriaceae</taxon>
        <taxon>Phormidium</taxon>
    </lineage>
</organism>
<dbReference type="InterPro" id="IPR004919">
    <property type="entry name" value="GmrSD_N"/>
</dbReference>
<evidence type="ECO:0000313" key="4">
    <source>
        <dbReference type="Proteomes" id="UP000618445"/>
    </source>
</evidence>
<sequence length="568" mass="65938">MAELNVTKKSIISLFSEMQGTKFIIPDYQRPYKWDLEKCEILWQDLTGFFEERKGSEEYYLGTVVTCKNDESGKIEIEVIDGQQRITSLLLLLRAFYSKLENSAIVDDNIAGLKNQIAPCIWDVNPISGRVTDTSLIHIESRVATESDNEVFHEILRTGKSAPNANDLYSKNYNYFFSMCEEYAMRNPIHWQAFCVSILRNCIILPIDCEKLDTALTIFSTLNDRGMPLSDSDIFKAQIYRTKTTAQEKSEFTNSWRELTETVDDAGISLDALFRNYSHVIRGRNGDRTKEIGLRKFYAGNDNKFKKLKQPDLMRELQELAEFWLAVKKGNLKFQEREFISHQSFKYLHCLNHYPNEYWKYVTSAYFLKNKNSDSFYANFSEYLATLISFLFSEFVLKPTVNAIKEPCFQFCIDIFEGKPLTITSSISSEFSTTLSQTSNYKIARAMILLHAYLNPNQRDIIDSNFEIEHIFPRVWQETNYNGWNHKDAKVYLERYGNKVAIGKKINIQAGNGYFGKKKKIYEGSSIADVKDLTKHQSADWVKTDIEARERLFLESIVGFFYTNLNKK</sequence>
<protein>
    <submittedName>
        <fullName evidence="3">DUF262 domain-containing protein</fullName>
    </submittedName>
</protein>
<dbReference type="EMBL" id="JACJQY010000085">
    <property type="protein sequence ID" value="MBD2320041.1"/>
    <property type="molecule type" value="Genomic_DNA"/>
</dbReference>
<reference evidence="3 4" key="1">
    <citation type="journal article" date="2020" name="ISME J.">
        <title>Comparative genomics reveals insights into cyanobacterial evolution and habitat adaptation.</title>
        <authorList>
            <person name="Chen M.Y."/>
            <person name="Teng W.K."/>
            <person name="Zhao L."/>
            <person name="Hu C.X."/>
            <person name="Zhou Y.K."/>
            <person name="Han B.P."/>
            <person name="Song L.R."/>
            <person name="Shu W.S."/>
        </authorList>
    </citation>
    <scope>NUCLEOTIDE SEQUENCE [LARGE SCALE GENOMIC DNA]</scope>
    <source>
        <strain evidence="3 4">FACHB-1050</strain>
    </source>
</reference>
<dbReference type="Proteomes" id="UP000618445">
    <property type="component" value="Unassembled WGS sequence"/>
</dbReference>
<dbReference type="InterPro" id="IPR011089">
    <property type="entry name" value="GmrSD_C"/>
</dbReference>
<feature type="domain" description="GmrSD restriction endonucleases N-terminal" evidence="1">
    <location>
        <begin position="14"/>
        <end position="239"/>
    </location>
</feature>
<dbReference type="PANTHER" id="PTHR35149:SF2">
    <property type="entry name" value="DUF262 DOMAIN-CONTAINING PROTEIN"/>
    <property type="match status" value="1"/>
</dbReference>
<dbReference type="Pfam" id="PF03235">
    <property type="entry name" value="GmrSD_N"/>
    <property type="match status" value="1"/>
</dbReference>